<dbReference type="InterPro" id="IPR002656">
    <property type="entry name" value="Acyl_transf_3_dom"/>
</dbReference>
<dbReference type="GO" id="GO:0009103">
    <property type="term" value="P:lipopolysaccharide biosynthetic process"/>
    <property type="evidence" value="ECO:0007669"/>
    <property type="project" value="TreeGrafter"/>
</dbReference>
<dbReference type="PANTHER" id="PTHR23028">
    <property type="entry name" value="ACETYLTRANSFERASE"/>
    <property type="match status" value="1"/>
</dbReference>
<feature type="transmembrane region" description="Helical" evidence="1">
    <location>
        <begin position="103"/>
        <end position="125"/>
    </location>
</feature>
<feature type="transmembrane region" description="Helical" evidence="1">
    <location>
        <begin position="165"/>
        <end position="185"/>
    </location>
</feature>
<evidence type="ECO:0000313" key="4">
    <source>
        <dbReference type="Proteomes" id="UP001157161"/>
    </source>
</evidence>
<proteinExistence type="predicted"/>
<protein>
    <recommendedName>
        <fullName evidence="2">Acyltransferase 3 domain-containing protein</fullName>
    </recommendedName>
</protein>
<gene>
    <name evidence="3" type="ORF">GCM10025875_01850</name>
</gene>
<dbReference type="EMBL" id="BSUM01000001">
    <property type="protein sequence ID" value="GMA30193.1"/>
    <property type="molecule type" value="Genomic_DNA"/>
</dbReference>
<comment type="caution">
    <text evidence="3">The sequence shown here is derived from an EMBL/GenBank/DDBJ whole genome shotgun (WGS) entry which is preliminary data.</text>
</comment>
<feature type="transmembrane region" description="Helical" evidence="1">
    <location>
        <begin position="223"/>
        <end position="243"/>
    </location>
</feature>
<evidence type="ECO:0000259" key="2">
    <source>
        <dbReference type="Pfam" id="PF01757"/>
    </source>
</evidence>
<feature type="domain" description="Acyltransferase 3" evidence="2">
    <location>
        <begin position="22"/>
        <end position="247"/>
    </location>
</feature>
<dbReference type="GO" id="GO:0016747">
    <property type="term" value="F:acyltransferase activity, transferring groups other than amino-acyl groups"/>
    <property type="evidence" value="ECO:0007669"/>
    <property type="project" value="InterPro"/>
</dbReference>
<keyword evidence="1" id="KW-0472">Membrane</keyword>
<dbReference type="Proteomes" id="UP001157161">
    <property type="component" value="Unassembled WGS sequence"/>
</dbReference>
<dbReference type="InterPro" id="IPR050879">
    <property type="entry name" value="Acyltransferase_3"/>
</dbReference>
<dbReference type="Pfam" id="PF01757">
    <property type="entry name" value="Acyl_transf_3"/>
    <property type="match status" value="1"/>
</dbReference>
<reference evidence="3" key="2">
    <citation type="submission" date="2023-02" db="EMBL/GenBank/DDBJ databases">
        <authorList>
            <person name="Sun Q."/>
            <person name="Mori K."/>
        </authorList>
    </citation>
    <scope>NUCLEOTIDE SEQUENCE</scope>
    <source>
        <strain evidence="3">NBRC 112290</strain>
    </source>
</reference>
<feature type="transmembrane region" description="Helical" evidence="1">
    <location>
        <begin position="59"/>
        <end position="82"/>
    </location>
</feature>
<keyword evidence="1" id="KW-0812">Transmembrane</keyword>
<organism evidence="3 4">
    <name type="scientific">Litorihabitans aurantiacus</name>
    <dbReference type="NCBI Taxonomy" id="1930061"/>
    <lineage>
        <taxon>Bacteria</taxon>
        <taxon>Bacillati</taxon>
        <taxon>Actinomycetota</taxon>
        <taxon>Actinomycetes</taxon>
        <taxon>Micrococcales</taxon>
        <taxon>Beutenbergiaceae</taxon>
        <taxon>Litorihabitans</taxon>
    </lineage>
</organism>
<keyword evidence="1" id="KW-1133">Transmembrane helix</keyword>
<keyword evidence="4" id="KW-1185">Reference proteome</keyword>
<name>A0AA37XCS7_9MICO</name>
<evidence type="ECO:0000313" key="3">
    <source>
        <dbReference type="EMBL" id="GMA30193.1"/>
    </source>
</evidence>
<dbReference type="GO" id="GO:0016020">
    <property type="term" value="C:membrane"/>
    <property type="evidence" value="ECO:0007669"/>
    <property type="project" value="TreeGrafter"/>
</dbReference>
<feature type="transmembrane region" description="Helical" evidence="1">
    <location>
        <begin position="192"/>
        <end position="211"/>
    </location>
</feature>
<sequence length="282" mass="31714">MRVTVLPALPSQASAVVRHLPALTGVRSFAVMAVVVTHVHNTLRELIGDPYKPFEFLSYHGWLAVEFFFLLSGFTLVHAYAGRMGEAVGPRAYALFVWRRFSRLWPVFAVTLVLTTVVMTAGAALRLPMPMARTAPDPGFFFQQLSLTWMWFRDDRAVPAAWNGASWYVSVEFLACVLFPLLLLVVHRLGRLVRTGWLVVILALTITPYAVIESYYSNQPTPYSSMLRVATFFTAGMLLRILVDRFSRQGDDVEVGRASSDRRDRPSATRNAWWTDLLAPSA</sequence>
<dbReference type="AlphaFoldDB" id="A0AA37XCS7"/>
<accession>A0AA37XCS7</accession>
<dbReference type="PANTHER" id="PTHR23028:SF53">
    <property type="entry name" value="ACYL_TRANSF_3 DOMAIN-CONTAINING PROTEIN"/>
    <property type="match status" value="1"/>
</dbReference>
<reference evidence="3" key="1">
    <citation type="journal article" date="2014" name="Int. J. Syst. Evol. Microbiol.">
        <title>Complete genome sequence of Corynebacterium casei LMG S-19264T (=DSM 44701T), isolated from a smear-ripened cheese.</title>
        <authorList>
            <consortium name="US DOE Joint Genome Institute (JGI-PGF)"/>
            <person name="Walter F."/>
            <person name="Albersmeier A."/>
            <person name="Kalinowski J."/>
            <person name="Ruckert C."/>
        </authorList>
    </citation>
    <scope>NUCLEOTIDE SEQUENCE</scope>
    <source>
        <strain evidence="3">NBRC 112290</strain>
    </source>
</reference>
<evidence type="ECO:0000256" key="1">
    <source>
        <dbReference type="SAM" id="Phobius"/>
    </source>
</evidence>